<organism evidence="12 14">
    <name type="scientific">Ferrovum myxofaciens</name>
    <dbReference type="NCBI Taxonomy" id="416213"/>
    <lineage>
        <taxon>Bacteria</taxon>
        <taxon>Pseudomonadati</taxon>
        <taxon>Pseudomonadota</taxon>
        <taxon>Betaproteobacteria</taxon>
        <taxon>Ferrovales</taxon>
        <taxon>Ferrovaceae</taxon>
        <taxon>Ferrovum</taxon>
    </lineage>
</organism>
<proteinExistence type="inferred from homology"/>
<dbReference type="EC" id="6.3.2.3" evidence="10"/>
<dbReference type="RefSeq" id="WP_062187589.1">
    <property type="nucleotide sequence ID" value="NZ_CP053675.1"/>
</dbReference>
<dbReference type="PANTHER" id="PTHR21621:SF4">
    <property type="entry name" value="GLUTATHIONE SYNTHETASE"/>
    <property type="match status" value="1"/>
</dbReference>
<keyword evidence="6 10" id="KW-0547">Nucleotide-binding</keyword>
<accession>A0A149W057</accession>
<keyword evidence="14" id="KW-1185">Reference proteome</keyword>
<feature type="domain" description="ATP-grasp" evidence="11">
    <location>
        <begin position="124"/>
        <end position="310"/>
    </location>
</feature>
<keyword evidence="7 10" id="KW-0067">ATP-binding</keyword>
<evidence type="ECO:0000256" key="10">
    <source>
        <dbReference type="HAMAP-Rule" id="MF_00162"/>
    </source>
</evidence>
<dbReference type="Gene3D" id="3.40.50.20">
    <property type="match status" value="1"/>
</dbReference>
<evidence type="ECO:0000256" key="4">
    <source>
        <dbReference type="ARBA" id="ARBA00022684"/>
    </source>
</evidence>
<keyword evidence="8" id="KW-0460">Magnesium</keyword>
<evidence type="ECO:0000256" key="3">
    <source>
        <dbReference type="ARBA" id="ARBA00022598"/>
    </source>
</evidence>
<dbReference type="EMBL" id="LRRD01000009">
    <property type="protein sequence ID" value="KXW58847.1"/>
    <property type="molecule type" value="Genomic_DNA"/>
</dbReference>
<dbReference type="InterPro" id="IPR004215">
    <property type="entry name" value="GSHS_N"/>
</dbReference>
<dbReference type="Proteomes" id="UP000683551">
    <property type="component" value="Chromosome"/>
</dbReference>
<dbReference type="GO" id="GO:0046872">
    <property type="term" value="F:metal ion binding"/>
    <property type="evidence" value="ECO:0007669"/>
    <property type="project" value="UniProtKB-KW"/>
</dbReference>
<evidence type="ECO:0000256" key="8">
    <source>
        <dbReference type="ARBA" id="ARBA00022842"/>
    </source>
</evidence>
<dbReference type="InterPro" id="IPR006284">
    <property type="entry name" value="Glut_synth_pro"/>
</dbReference>
<evidence type="ECO:0000256" key="9">
    <source>
        <dbReference type="ARBA" id="ARBA00023211"/>
    </source>
</evidence>
<keyword evidence="5" id="KW-0479">Metal-binding</keyword>
<dbReference type="AlphaFoldDB" id="A0A859A904"/>
<dbReference type="UniPathway" id="UPA00142">
    <property type="reaction ID" value="UER00210"/>
</dbReference>
<comment type="cofactor">
    <cofactor evidence="2">
        <name>Mg(2+)</name>
        <dbReference type="ChEBI" id="CHEBI:18420"/>
    </cofactor>
</comment>
<sequence>MDLAFLIDPLDQLKPDKDSTLEIMRAANQRGHRLFAIEPTGLQLDQGWVQGWTLPLDYTTSQGILIPQRSAASFRKLCDFSAVLMRKDPPVDSEYLFATHLLDLAEGQGARVFNRPQALRDYNEKLATALFPHLCPPTLVARTQDAFRIFLKRHQDIILKPLDGMGGREIFRVKAQDPNVAVILETLTRNETRTIMAQQYLPAIQEGDKRVLMVQGEPLPYCLARLPAQGETRGNLAAGGRGIAQPLDPSDQRLAEEVGPFLRKAGVLLAGLDIIGTHLTEINLTSPTCFREIRDQTGFDGAMQVIEALERACRQI</sequence>
<evidence type="ECO:0000256" key="5">
    <source>
        <dbReference type="ARBA" id="ARBA00022723"/>
    </source>
</evidence>
<protein>
    <recommendedName>
        <fullName evidence="10">Glutathione synthetase</fullName>
        <ecNumber evidence="10">6.3.2.3</ecNumber>
    </recommendedName>
    <alternativeName>
        <fullName evidence="10">GSH synthetase</fullName>
        <shortName evidence="10">GSH-S</shortName>
        <shortName evidence="10">GSHase</shortName>
    </alternativeName>
    <alternativeName>
        <fullName evidence="10">Glutathione synthase</fullName>
    </alternativeName>
</protein>
<evidence type="ECO:0000256" key="6">
    <source>
        <dbReference type="ARBA" id="ARBA00022741"/>
    </source>
</evidence>
<evidence type="ECO:0000259" key="11">
    <source>
        <dbReference type="PROSITE" id="PS50975"/>
    </source>
</evidence>
<dbReference type="NCBIfam" id="NF003573">
    <property type="entry name" value="PRK05246.1"/>
    <property type="match status" value="1"/>
</dbReference>
<dbReference type="FunFam" id="3.30.1490.20:FF:000009">
    <property type="entry name" value="Glutathione synthetase"/>
    <property type="match status" value="1"/>
</dbReference>
<dbReference type="GO" id="GO:0004363">
    <property type="term" value="F:glutathione synthase activity"/>
    <property type="evidence" value="ECO:0007669"/>
    <property type="project" value="UniProtKB-UniRule"/>
</dbReference>
<evidence type="ECO:0000313" key="12">
    <source>
        <dbReference type="EMBL" id="KXW58847.1"/>
    </source>
</evidence>
<dbReference type="GO" id="GO:0005737">
    <property type="term" value="C:cytoplasm"/>
    <property type="evidence" value="ECO:0007669"/>
    <property type="project" value="TreeGrafter"/>
</dbReference>
<dbReference type="GO" id="GO:0005524">
    <property type="term" value="F:ATP binding"/>
    <property type="evidence" value="ECO:0007669"/>
    <property type="project" value="UniProtKB-UniRule"/>
</dbReference>
<accession>A0A859A904</accession>
<evidence type="ECO:0000313" key="14">
    <source>
        <dbReference type="Proteomes" id="UP000075653"/>
    </source>
</evidence>
<dbReference type="InterPro" id="IPR016185">
    <property type="entry name" value="PreATP-grasp_dom_sf"/>
</dbReference>
<comment type="cofactor">
    <cofactor evidence="1">
        <name>Mn(2+)</name>
        <dbReference type="ChEBI" id="CHEBI:29035"/>
    </cofactor>
</comment>
<dbReference type="InterPro" id="IPR011761">
    <property type="entry name" value="ATP-grasp"/>
</dbReference>
<dbReference type="SUPFAM" id="SSF56059">
    <property type="entry name" value="Glutathione synthetase ATP-binding domain-like"/>
    <property type="match status" value="1"/>
</dbReference>
<dbReference type="InterPro" id="IPR004218">
    <property type="entry name" value="GSHS_ATP-bd"/>
</dbReference>
<dbReference type="EMBL" id="CP071137">
    <property type="protein sequence ID" value="QWY76665.1"/>
    <property type="molecule type" value="Genomic_DNA"/>
</dbReference>
<evidence type="ECO:0000256" key="1">
    <source>
        <dbReference type="ARBA" id="ARBA00001936"/>
    </source>
</evidence>
<comment type="similarity">
    <text evidence="10">Belongs to the prokaryotic GSH synthase family.</text>
</comment>
<dbReference type="Pfam" id="PF02951">
    <property type="entry name" value="GSH-S_N"/>
    <property type="match status" value="1"/>
</dbReference>
<dbReference type="NCBIfam" id="TIGR01380">
    <property type="entry name" value="glut_syn"/>
    <property type="match status" value="1"/>
</dbReference>
<evidence type="ECO:0000256" key="7">
    <source>
        <dbReference type="ARBA" id="ARBA00022840"/>
    </source>
</evidence>
<dbReference type="Gene3D" id="3.30.1490.20">
    <property type="entry name" value="ATP-grasp fold, A domain"/>
    <property type="match status" value="1"/>
</dbReference>
<name>A0A859A904_9PROT</name>
<reference evidence="12 14" key="1">
    <citation type="submission" date="2016-01" db="EMBL/GenBank/DDBJ databases">
        <title>Genome sequence of the acidophilic iron oxidising Ferrovum strain Z-31.</title>
        <authorList>
            <person name="Poehlein A."/>
            <person name="Ullrich S.R."/>
            <person name="Schloemann M."/>
            <person name="Muehling M."/>
            <person name="Daniel R."/>
        </authorList>
    </citation>
    <scope>NUCLEOTIDE SEQUENCE [LARGE SCALE GENOMIC DNA]</scope>
    <source>
        <strain evidence="12 14">Z-31</strain>
    </source>
</reference>
<keyword evidence="9" id="KW-0464">Manganese</keyword>
<reference evidence="13" key="2">
    <citation type="submission" date="2021-02" db="EMBL/GenBank/DDBJ databases">
        <title>Comparative genomics of Ferrovum myxofaciens strains, predominant extremophile bacteria forming large biofilm stalactites in acid mine ecosystems.</title>
        <authorList>
            <person name="Burkartova K."/>
            <person name="Ridl J."/>
            <person name="Pajer P."/>
            <person name="Falteisek L."/>
        </authorList>
    </citation>
    <scope>NUCLEOTIDE SEQUENCE</scope>
    <source>
        <strain evidence="13">MI1III</strain>
    </source>
</reference>
<dbReference type="HAMAP" id="MF_00162">
    <property type="entry name" value="GSH_S"/>
    <property type="match status" value="1"/>
</dbReference>
<comment type="catalytic activity">
    <reaction evidence="10">
        <text>gamma-L-glutamyl-L-cysteine + glycine + ATP = glutathione + ADP + phosphate + H(+)</text>
        <dbReference type="Rhea" id="RHEA:13557"/>
        <dbReference type="ChEBI" id="CHEBI:15378"/>
        <dbReference type="ChEBI" id="CHEBI:30616"/>
        <dbReference type="ChEBI" id="CHEBI:43474"/>
        <dbReference type="ChEBI" id="CHEBI:57305"/>
        <dbReference type="ChEBI" id="CHEBI:57925"/>
        <dbReference type="ChEBI" id="CHEBI:58173"/>
        <dbReference type="ChEBI" id="CHEBI:456216"/>
        <dbReference type="EC" id="6.3.2.3"/>
    </reaction>
</comment>
<keyword evidence="3 10" id="KW-0436">Ligase</keyword>
<dbReference type="PROSITE" id="PS50975">
    <property type="entry name" value="ATP_GRASP"/>
    <property type="match status" value="1"/>
</dbReference>
<keyword evidence="4 10" id="KW-0317">Glutathione biosynthesis</keyword>
<comment type="pathway">
    <text evidence="10">Sulfur metabolism; glutathione biosynthesis; glutathione from L-cysteine and L-glutamate: step 2/2.</text>
</comment>
<dbReference type="Pfam" id="PF02955">
    <property type="entry name" value="GSH-S_ATP"/>
    <property type="match status" value="1"/>
</dbReference>
<dbReference type="Proteomes" id="UP000075653">
    <property type="component" value="Unassembled WGS sequence"/>
</dbReference>
<evidence type="ECO:0000256" key="2">
    <source>
        <dbReference type="ARBA" id="ARBA00001946"/>
    </source>
</evidence>
<dbReference type="PANTHER" id="PTHR21621">
    <property type="entry name" value="RIBOSOMAL PROTEIN S6 MODIFICATION PROTEIN"/>
    <property type="match status" value="1"/>
</dbReference>
<gene>
    <name evidence="10 12" type="primary">gshB</name>
    <name evidence="12" type="ORF">FEMY_06310</name>
    <name evidence="13" type="ORF">JZL65_09150</name>
</gene>
<dbReference type="InterPro" id="IPR013815">
    <property type="entry name" value="ATP_grasp_subdomain_1"/>
</dbReference>
<dbReference type="Gene3D" id="3.30.470.20">
    <property type="entry name" value="ATP-grasp fold, B domain"/>
    <property type="match status" value="1"/>
</dbReference>
<evidence type="ECO:0000313" key="13">
    <source>
        <dbReference type="EMBL" id="QWY76665.1"/>
    </source>
</evidence>
<dbReference type="SUPFAM" id="SSF52440">
    <property type="entry name" value="PreATP-grasp domain"/>
    <property type="match status" value="1"/>
</dbReference>